<feature type="domain" description="Mannitol dehydrogenase N-terminal" evidence="7">
    <location>
        <begin position="14"/>
        <end position="260"/>
    </location>
</feature>
<evidence type="ECO:0000313" key="9">
    <source>
        <dbReference type="EMBL" id="SDO87923.1"/>
    </source>
</evidence>
<protein>
    <recommendedName>
        <fullName evidence="3">Mannitol-1-phosphate 5-dehydrogenase</fullName>
        <ecNumber evidence="2">1.1.1.17</ecNumber>
    </recommendedName>
</protein>
<dbReference type="InterPro" id="IPR023027">
    <property type="entry name" value="Mannitol_DH_CS"/>
</dbReference>
<dbReference type="InterPro" id="IPR050988">
    <property type="entry name" value="Mannitol_DH/Oxidoreductase"/>
</dbReference>
<dbReference type="RefSeq" id="WP_197676522.1">
    <property type="nucleotide sequence ID" value="NZ_LT629710.1"/>
</dbReference>
<evidence type="ECO:0000256" key="2">
    <source>
        <dbReference type="ARBA" id="ARBA00012939"/>
    </source>
</evidence>
<comment type="catalytic activity">
    <reaction evidence="6">
        <text>D-mannitol 1-phosphate + NAD(+) = beta-D-fructose 6-phosphate + NADH + H(+)</text>
        <dbReference type="Rhea" id="RHEA:19661"/>
        <dbReference type="ChEBI" id="CHEBI:15378"/>
        <dbReference type="ChEBI" id="CHEBI:57540"/>
        <dbReference type="ChEBI" id="CHEBI:57634"/>
        <dbReference type="ChEBI" id="CHEBI:57945"/>
        <dbReference type="ChEBI" id="CHEBI:61381"/>
        <dbReference type="EC" id="1.1.1.17"/>
    </reaction>
</comment>
<dbReference type="STRING" id="1090615.SAMN04515671_2212"/>
<dbReference type="PROSITE" id="PS00974">
    <property type="entry name" value="MANNITOL_DHGENASE"/>
    <property type="match status" value="1"/>
</dbReference>
<dbReference type="SUPFAM" id="SSF48179">
    <property type="entry name" value="6-phosphogluconate dehydrogenase C-terminal domain-like"/>
    <property type="match status" value="1"/>
</dbReference>
<evidence type="ECO:0000256" key="5">
    <source>
        <dbReference type="ARBA" id="ARBA00023027"/>
    </source>
</evidence>
<sequence>MRALLRAGDGPPIRIVHLGLGNFFRAHQAWYTAHAPDAPDWGIAAFTGRSTALAEALEAQGGLYTLITRGGDGDRAEIVPAVARAHPGADTAALTGYLSDPAVAVVTLTVTEAGYVRGPDGRLGIDRPEVQADLAALTTAGGPLQTMPGRLVAGLRARRAAGAGSLAVVSCDNLPDNGRVTAAVVGELADRVDPALARWIDDHVSFVTTMVDRITPATTDADRAAAAALTGSDDAAPVVTEPFSEWVLSGDFPAGRPAWDAAGARFVDDIRPFEQRKLWMLNGAHSLLAYAGSARGHDTIAEAMADPVCRGWVDEWWAQALPHLTLPAAENQEYRDALVARFTNPGIRHRLAQIAADGSQKIGVRILPVLRRERAAGRMPTGAIRVVSAWINHLRGAGAPVKDATAGLADLAAGELDAAVVAVLGSLDPALTRDRDLVDAVTAGCRELVGPTGITSQRTNARERK</sequence>
<dbReference type="Pfam" id="PF01232">
    <property type="entry name" value="Mannitol_dh"/>
    <property type="match status" value="1"/>
</dbReference>
<evidence type="ECO:0000259" key="7">
    <source>
        <dbReference type="Pfam" id="PF01232"/>
    </source>
</evidence>
<dbReference type="Proteomes" id="UP000198741">
    <property type="component" value="Chromosome I"/>
</dbReference>
<dbReference type="PRINTS" id="PR00084">
    <property type="entry name" value="MTLDHDRGNASE"/>
</dbReference>
<dbReference type="EC" id="1.1.1.17" evidence="2"/>
<dbReference type="GO" id="GO:0008926">
    <property type="term" value="F:mannitol-1-phosphate 5-dehydrogenase activity"/>
    <property type="evidence" value="ECO:0007669"/>
    <property type="project" value="UniProtKB-EC"/>
</dbReference>
<feature type="domain" description="Mannitol dehydrogenase C-terminal" evidence="8">
    <location>
        <begin position="269"/>
        <end position="403"/>
    </location>
</feature>
<dbReference type="PANTHER" id="PTHR43362">
    <property type="entry name" value="MANNITOL DEHYDROGENASE DSF1-RELATED"/>
    <property type="match status" value="1"/>
</dbReference>
<proteinExistence type="inferred from homology"/>
<dbReference type="Pfam" id="PF08125">
    <property type="entry name" value="Mannitol_dh_C"/>
    <property type="match status" value="1"/>
</dbReference>
<accession>A0A1H0N5J7</accession>
<dbReference type="InterPro" id="IPR008927">
    <property type="entry name" value="6-PGluconate_DH-like_C_sf"/>
</dbReference>
<dbReference type="PANTHER" id="PTHR43362:SF1">
    <property type="entry name" value="MANNITOL DEHYDROGENASE 2-RELATED"/>
    <property type="match status" value="1"/>
</dbReference>
<keyword evidence="10" id="KW-1185">Reference proteome</keyword>
<evidence type="ECO:0000256" key="6">
    <source>
        <dbReference type="ARBA" id="ARBA00048615"/>
    </source>
</evidence>
<dbReference type="GO" id="GO:0019594">
    <property type="term" value="P:mannitol metabolic process"/>
    <property type="evidence" value="ECO:0007669"/>
    <property type="project" value="InterPro"/>
</dbReference>
<dbReference type="InterPro" id="IPR013328">
    <property type="entry name" value="6PGD_dom2"/>
</dbReference>
<dbReference type="SUPFAM" id="SSF51735">
    <property type="entry name" value="NAD(P)-binding Rossmann-fold domains"/>
    <property type="match status" value="1"/>
</dbReference>
<reference evidence="9 10" key="1">
    <citation type="submission" date="2016-10" db="EMBL/GenBank/DDBJ databases">
        <authorList>
            <person name="de Groot N.N."/>
        </authorList>
    </citation>
    <scope>NUCLEOTIDE SEQUENCE [LARGE SCALE GENOMIC DNA]</scope>
    <source>
        <strain evidence="10">P4-7,KCTC 19426,CECT 7604</strain>
    </source>
</reference>
<evidence type="ECO:0000256" key="4">
    <source>
        <dbReference type="ARBA" id="ARBA00023002"/>
    </source>
</evidence>
<dbReference type="InterPro" id="IPR036291">
    <property type="entry name" value="NAD(P)-bd_dom_sf"/>
</dbReference>
<dbReference type="Gene3D" id="1.10.1040.10">
    <property type="entry name" value="N-(1-d-carboxylethyl)-l-norvaline Dehydrogenase, domain 2"/>
    <property type="match status" value="1"/>
</dbReference>
<keyword evidence="4" id="KW-0560">Oxidoreductase</keyword>
<evidence type="ECO:0000313" key="10">
    <source>
        <dbReference type="Proteomes" id="UP000198741"/>
    </source>
</evidence>
<dbReference type="AlphaFoldDB" id="A0A1H0N5J7"/>
<gene>
    <name evidence="9" type="ORF">SAMN04515671_2212</name>
</gene>
<dbReference type="EMBL" id="LT629710">
    <property type="protein sequence ID" value="SDO87923.1"/>
    <property type="molecule type" value="Genomic_DNA"/>
</dbReference>
<organism evidence="9 10">
    <name type="scientific">Nakamurella panacisegetis</name>
    <dbReference type="NCBI Taxonomy" id="1090615"/>
    <lineage>
        <taxon>Bacteria</taxon>
        <taxon>Bacillati</taxon>
        <taxon>Actinomycetota</taxon>
        <taxon>Actinomycetes</taxon>
        <taxon>Nakamurellales</taxon>
        <taxon>Nakamurellaceae</taxon>
        <taxon>Nakamurella</taxon>
    </lineage>
</organism>
<evidence type="ECO:0000259" key="8">
    <source>
        <dbReference type="Pfam" id="PF08125"/>
    </source>
</evidence>
<comment type="similarity">
    <text evidence="1">Belongs to the mannitol dehydrogenase family.</text>
</comment>
<dbReference type="InterPro" id="IPR013131">
    <property type="entry name" value="Mannitol_DH_N"/>
</dbReference>
<keyword evidence="5" id="KW-0520">NAD</keyword>
<dbReference type="InterPro" id="IPR000669">
    <property type="entry name" value="Mannitol_DH"/>
</dbReference>
<evidence type="ECO:0000256" key="3">
    <source>
        <dbReference type="ARBA" id="ARBA00016219"/>
    </source>
</evidence>
<evidence type="ECO:0000256" key="1">
    <source>
        <dbReference type="ARBA" id="ARBA00006541"/>
    </source>
</evidence>
<name>A0A1H0N5J7_9ACTN</name>
<dbReference type="Gene3D" id="3.40.50.720">
    <property type="entry name" value="NAD(P)-binding Rossmann-like Domain"/>
    <property type="match status" value="1"/>
</dbReference>
<dbReference type="InterPro" id="IPR013118">
    <property type="entry name" value="Mannitol_DH_C"/>
</dbReference>